<dbReference type="PANTHER" id="PTHR10052">
    <property type="entry name" value="60S RIBOSOMAL PROTEIN L18A"/>
    <property type="match status" value="1"/>
</dbReference>
<organism evidence="6">
    <name type="scientific">Phaeocystis cordata</name>
    <dbReference type="NCBI Taxonomy" id="118079"/>
    <lineage>
        <taxon>Eukaryota</taxon>
        <taxon>Haptista</taxon>
        <taxon>Haptophyta</taxon>
        <taxon>Prymnesiophyceae</taxon>
        <taxon>Phaeocystales</taxon>
        <taxon>Phaeocystaceae</taxon>
        <taxon>Phaeocystis</taxon>
    </lineage>
</organism>
<keyword evidence="3 4" id="KW-0687">Ribonucleoprotein</keyword>
<reference evidence="6" key="1">
    <citation type="submission" date="2021-01" db="EMBL/GenBank/DDBJ databases">
        <authorList>
            <person name="Corre E."/>
            <person name="Pelletier E."/>
            <person name="Niang G."/>
            <person name="Scheremetjew M."/>
            <person name="Finn R."/>
            <person name="Kale V."/>
            <person name="Holt S."/>
            <person name="Cochrane G."/>
            <person name="Meng A."/>
            <person name="Brown T."/>
            <person name="Cohen L."/>
        </authorList>
    </citation>
    <scope>NUCLEOTIDE SEQUENCE</scope>
    <source>
        <strain evidence="6">RCC1383</strain>
    </source>
</reference>
<dbReference type="GO" id="GO:0003735">
    <property type="term" value="F:structural constituent of ribosome"/>
    <property type="evidence" value="ECO:0007669"/>
    <property type="project" value="InterPro"/>
</dbReference>
<dbReference type="Pfam" id="PF01775">
    <property type="entry name" value="Ribosomal_L18A"/>
    <property type="match status" value="1"/>
</dbReference>
<evidence type="ECO:0000256" key="2">
    <source>
        <dbReference type="ARBA" id="ARBA00022980"/>
    </source>
</evidence>
<proteinExistence type="inferred from homology"/>
<dbReference type="FunFam" id="3.10.20.10:FF:000002">
    <property type="entry name" value="60S ribosomal protein L18a"/>
    <property type="match status" value="1"/>
</dbReference>
<dbReference type="PIRSF" id="PIRSF002190">
    <property type="entry name" value="Ribosomal_L18a"/>
    <property type="match status" value="1"/>
</dbReference>
<gene>
    <name evidence="6" type="ORF">PCOR1465_LOCUS1424</name>
</gene>
<sequence length="174" mass="20735">MKLYQVVGRKAPTKTDENPPAYRMKLFARNEVMAKSRFWYFMHQMRKMKKTTGEILDVNEIVEKNTRYVKNYGIWVKYNSRSGTHNMYREYRDISINRAVETLYNDMAGRHRSRNKSIQIIKTATVAAKDCKRVSTLQMHNNKLRFPLPHRIMRPTSKQVRSLYNASRPSTHFQ</sequence>
<dbReference type="GO" id="GO:0006412">
    <property type="term" value="P:translation"/>
    <property type="evidence" value="ECO:0007669"/>
    <property type="project" value="InterPro"/>
</dbReference>
<evidence type="ECO:0000259" key="5">
    <source>
        <dbReference type="Pfam" id="PF01775"/>
    </source>
</evidence>
<dbReference type="EMBL" id="HBFZ01002175">
    <property type="protein sequence ID" value="CAD8988635.1"/>
    <property type="molecule type" value="Transcribed_RNA"/>
</dbReference>
<keyword evidence="2 4" id="KW-0689">Ribosomal protein</keyword>
<dbReference type="Gene3D" id="3.10.20.10">
    <property type="match status" value="2"/>
</dbReference>
<evidence type="ECO:0000313" key="6">
    <source>
        <dbReference type="EMBL" id="CAD8988635.1"/>
    </source>
</evidence>
<evidence type="ECO:0000256" key="1">
    <source>
        <dbReference type="ARBA" id="ARBA00009362"/>
    </source>
</evidence>
<dbReference type="GO" id="GO:0005840">
    <property type="term" value="C:ribosome"/>
    <property type="evidence" value="ECO:0007669"/>
    <property type="project" value="UniProtKB-KW"/>
</dbReference>
<name>A0A7S1HRC7_9EUKA</name>
<dbReference type="InterPro" id="IPR021138">
    <property type="entry name" value="Ribosomal_eL20_eukaryotes"/>
</dbReference>
<dbReference type="InterPro" id="IPR028877">
    <property type="entry name" value="Ribosomal_eL20"/>
</dbReference>
<comment type="similarity">
    <text evidence="1 4">Belongs to the eukaryotic ribosomal protein eL20 family.</text>
</comment>
<evidence type="ECO:0000256" key="3">
    <source>
        <dbReference type="ARBA" id="ARBA00023274"/>
    </source>
</evidence>
<dbReference type="AlphaFoldDB" id="A0A7S1HRC7"/>
<dbReference type="InterPro" id="IPR023573">
    <property type="entry name" value="Ribosomal_eL20_dom"/>
</dbReference>
<protein>
    <recommendedName>
        <fullName evidence="4">60S ribosomal protein L18a</fullName>
    </recommendedName>
</protein>
<feature type="domain" description="Large ribosomal subunit protein eL20" evidence="5">
    <location>
        <begin position="1"/>
        <end position="123"/>
    </location>
</feature>
<accession>A0A7S1HRC7</accession>
<dbReference type="HAMAP" id="MF_00273">
    <property type="entry name" value="Ribosomal_eL20"/>
    <property type="match status" value="1"/>
</dbReference>
<dbReference type="SUPFAM" id="SSF160374">
    <property type="entry name" value="RplX-like"/>
    <property type="match status" value="1"/>
</dbReference>
<dbReference type="FunFam" id="3.10.20.10:FF:000001">
    <property type="entry name" value="60S ribosomal protein L18a"/>
    <property type="match status" value="1"/>
</dbReference>
<evidence type="ECO:0000256" key="4">
    <source>
        <dbReference type="PIRNR" id="PIRNR002190"/>
    </source>
</evidence>
<dbReference type="GO" id="GO:1990904">
    <property type="term" value="C:ribonucleoprotein complex"/>
    <property type="evidence" value="ECO:0007669"/>
    <property type="project" value="UniProtKB-KW"/>
</dbReference>